<dbReference type="RefSeq" id="WP_379292256.1">
    <property type="nucleotide sequence ID" value="NZ_JBHTKX010000001.1"/>
</dbReference>
<dbReference type="Proteomes" id="UP001597169">
    <property type="component" value="Unassembled WGS sequence"/>
</dbReference>
<name>A0ABW3PNA5_9BACL</name>
<sequence>MSYNNRFSSESLAYWDDELARAVGDLVDAERYGDSGAIEWHNERIRWAKMKINNILDYQRHIKGA</sequence>
<organism evidence="1 2">
    <name type="scientific">Paenibacillus provencensis</name>
    <dbReference type="NCBI Taxonomy" id="441151"/>
    <lineage>
        <taxon>Bacteria</taxon>
        <taxon>Bacillati</taxon>
        <taxon>Bacillota</taxon>
        <taxon>Bacilli</taxon>
        <taxon>Bacillales</taxon>
        <taxon>Paenibacillaceae</taxon>
        <taxon>Paenibacillus</taxon>
    </lineage>
</organism>
<comment type="caution">
    <text evidence="1">The sequence shown here is derived from an EMBL/GenBank/DDBJ whole genome shotgun (WGS) entry which is preliminary data.</text>
</comment>
<accession>A0ABW3PNA5</accession>
<evidence type="ECO:0000313" key="1">
    <source>
        <dbReference type="EMBL" id="MFD1126610.1"/>
    </source>
</evidence>
<keyword evidence="2" id="KW-1185">Reference proteome</keyword>
<protein>
    <submittedName>
        <fullName evidence="1">Uncharacterized protein</fullName>
    </submittedName>
</protein>
<reference evidence="2" key="1">
    <citation type="journal article" date="2019" name="Int. J. Syst. Evol. Microbiol.">
        <title>The Global Catalogue of Microorganisms (GCM) 10K type strain sequencing project: providing services to taxonomists for standard genome sequencing and annotation.</title>
        <authorList>
            <consortium name="The Broad Institute Genomics Platform"/>
            <consortium name="The Broad Institute Genome Sequencing Center for Infectious Disease"/>
            <person name="Wu L."/>
            <person name="Ma J."/>
        </authorList>
    </citation>
    <scope>NUCLEOTIDE SEQUENCE [LARGE SCALE GENOMIC DNA]</scope>
    <source>
        <strain evidence="2">CCUG 53519</strain>
    </source>
</reference>
<dbReference type="EMBL" id="JBHTKX010000001">
    <property type="protein sequence ID" value="MFD1126610.1"/>
    <property type="molecule type" value="Genomic_DNA"/>
</dbReference>
<evidence type="ECO:0000313" key="2">
    <source>
        <dbReference type="Proteomes" id="UP001597169"/>
    </source>
</evidence>
<proteinExistence type="predicted"/>
<gene>
    <name evidence="1" type="ORF">ACFQ3J_00280</name>
</gene>